<keyword evidence="3" id="KW-0862">Zinc</keyword>
<dbReference type="Pfam" id="PF00856">
    <property type="entry name" value="SET"/>
    <property type="match status" value="1"/>
</dbReference>
<feature type="domain" description="MYND-type" evidence="7">
    <location>
        <begin position="107"/>
        <end position="166"/>
    </location>
</feature>
<evidence type="ECO:0000313" key="8">
    <source>
        <dbReference type="EMBL" id="PFH31115.1"/>
    </source>
</evidence>
<dbReference type="KEGG" id="bbes:BESB_029890"/>
<dbReference type="AlphaFoldDB" id="A0A2A9LZB3"/>
<dbReference type="OrthoDB" id="333811at2759"/>
<dbReference type="Pfam" id="PF01753">
    <property type="entry name" value="zf-MYND"/>
    <property type="match status" value="1"/>
</dbReference>
<dbReference type="Gene3D" id="6.10.140.2220">
    <property type="match status" value="1"/>
</dbReference>
<dbReference type="STRING" id="94643.A0A2A9LZB3"/>
<evidence type="ECO:0000256" key="2">
    <source>
        <dbReference type="ARBA" id="ARBA00022771"/>
    </source>
</evidence>
<protein>
    <submittedName>
        <fullName evidence="8">Uncharacterized protein</fullName>
    </submittedName>
</protein>
<dbReference type="RefSeq" id="XP_029215124.1">
    <property type="nucleotide sequence ID" value="XM_029361657.1"/>
</dbReference>
<dbReference type="SUPFAM" id="SSF144232">
    <property type="entry name" value="HIT/MYND zinc finger-like"/>
    <property type="match status" value="1"/>
</dbReference>
<keyword evidence="9" id="KW-1185">Reference proteome</keyword>
<dbReference type="Gene3D" id="2.170.270.10">
    <property type="entry name" value="SET domain"/>
    <property type="match status" value="1"/>
</dbReference>
<dbReference type="PANTHER" id="PTHR12197">
    <property type="entry name" value="HISTONE-LYSINE N-METHYLTRANSFERASE SMYD"/>
    <property type="match status" value="1"/>
</dbReference>
<keyword evidence="1" id="KW-0479">Metal-binding</keyword>
<dbReference type="InterPro" id="IPR050869">
    <property type="entry name" value="H3K4_H4K5_MeTrfase"/>
</dbReference>
<dbReference type="PROSITE" id="PS50865">
    <property type="entry name" value="ZF_MYND_2"/>
    <property type="match status" value="1"/>
</dbReference>
<dbReference type="InterPro" id="IPR002893">
    <property type="entry name" value="Znf_MYND"/>
</dbReference>
<organism evidence="8 9">
    <name type="scientific">Besnoitia besnoiti</name>
    <name type="common">Apicomplexan protozoan</name>
    <dbReference type="NCBI Taxonomy" id="94643"/>
    <lineage>
        <taxon>Eukaryota</taxon>
        <taxon>Sar</taxon>
        <taxon>Alveolata</taxon>
        <taxon>Apicomplexa</taxon>
        <taxon>Conoidasida</taxon>
        <taxon>Coccidia</taxon>
        <taxon>Eucoccidiorida</taxon>
        <taxon>Eimeriorina</taxon>
        <taxon>Sarcocystidae</taxon>
        <taxon>Besnoitia</taxon>
    </lineage>
</organism>
<evidence type="ECO:0000256" key="3">
    <source>
        <dbReference type="ARBA" id="ARBA00022833"/>
    </source>
</evidence>
<dbReference type="InterPro" id="IPR046341">
    <property type="entry name" value="SET_dom_sf"/>
</dbReference>
<evidence type="ECO:0000259" key="6">
    <source>
        <dbReference type="PROSITE" id="PS50280"/>
    </source>
</evidence>
<evidence type="ECO:0000313" key="9">
    <source>
        <dbReference type="Proteomes" id="UP000224006"/>
    </source>
</evidence>
<dbReference type="InterPro" id="IPR001214">
    <property type="entry name" value="SET_dom"/>
</dbReference>
<dbReference type="PANTHER" id="PTHR12197:SF251">
    <property type="entry name" value="EG:BACR7C10.4 PROTEIN"/>
    <property type="match status" value="1"/>
</dbReference>
<dbReference type="GO" id="GO:0008270">
    <property type="term" value="F:zinc ion binding"/>
    <property type="evidence" value="ECO:0007669"/>
    <property type="project" value="UniProtKB-KW"/>
</dbReference>
<dbReference type="VEuPathDB" id="ToxoDB:BESB_029890"/>
<evidence type="ECO:0000256" key="5">
    <source>
        <dbReference type="SAM" id="MobiDB-lite"/>
    </source>
</evidence>
<comment type="caution">
    <text evidence="8">The sequence shown here is derived from an EMBL/GenBank/DDBJ whole genome shotgun (WGS) entry which is preliminary data.</text>
</comment>
<feature type="domain" description="SET" evidence="6">
    <location>
        <begin position="5"/>
        <end position="421"/>
    </location>
</feature>
<sequence length="877" mass="91693">MAPRSLVEIREAGSGKGRGVFARTFIPSGSVVFSVLEPVVFVPVADPACGLHLQLGPSPRAGVSESLASGAIAVGGGEGPASTGAGRARDGLRRLPPKHAASRATACAFCLAPVNHVSLTVPGRRQEADAARAAAGRVLRCSRCRCTYFCSTRCQRDAWADHKTECEVFGELCRASGGLFPTAAQRLLLKCLLRRIDLSDFVSGSLDSASSPPSAGDSLADASAPFRCFCFEPARTQGLSLREASAETETEEFREAKAFATLLLAVIAKALDVGASSASPSPSSAPALAQPPSASFCAFAERVTQAFSAHQLAEMLLKLSRNVFSILAGDAGGSAARARPLGSSVSLGEAREAPLGAACPCCLPDSVCAQGLYAPPMSRMNHSCSYNARAVFSDGRASRLSVRVVAVRDIQEDEEICIAYVPRNASSRDRRERLRRGYGFLCCCALCCACGDAETRSQGGRLAAEGEGEVRKAGATTADCSLRASLGAGSGGAEAGAGSTRVFALSEALDAQMGNVFCDAPRCRARLYAPEGDALLAFEDARRLRCQRGSPDARCDDGCAVGEARNLQSSAEGASDAGEAWAARLRLRLPVRVSHARASQAPGGLPTLLSPLAAADAEAENGEGGAGEEAAAPRVGGDAVCSLCGGEWSAREFEAVRVSLRALGRLALQLECAEALGAERPLLQRFIETYQRVFPHVHPGNLLLADFRCRLLPLLHADPTLYVPFALLLQAHQVDAAAAIHGASSAEVACELQAAGRMLLFLGEGDAQEVGGAWALWREAEAARGEDAAAEAPGRGGPKRRAQQKRESAGGRGGCDEASDGALGAREKVLLQSYECLRQACGILFCLFGGSDRRAREAEEALSNCSRALKELKEDLL</sequence>
<evidence type="ECO:0000256" key="4">
    <source>
        <dbReference type="PROSITE-ProRule" id="PRU00134"/>
    </source>
</evidence>
<name>A0A2A9LZB3_BESBE</name>
<gene>
    <name evidence="8" type="ORF">BESB_029890</name>
</gene>
<dbReference type="PROSITE" id="PS50280">
    <property type="entry name" value="SET"/>
    <property type="match status" value="1"/>
</dbReference>
<dbReference type="SUPFAM" id="SSF82199">
    <property type="entry name" value="SET domain"/>
    <property type="match status" value="1"/>
</dbReference>
<dbReference type="GeneID" id="40308041"/>
<dbReference type="SMART" id="SM00317">
    <property type="entry name" value="SET"/>
    <property type="match status" value="1"/>
</dbReference>
<dbReference type="GO" id="GO:0005634">
    <property type="term" value="C:nucleus"/>
    <property type="evidence" value="ECO:0007669"/>
    <property type="project" value="TreeGrafter"/>
</dbReference>
<dbReference type="Proteomes" id="UP000224006">
    <property type="component" value="Chromosome XIII"/>
</dbReference>
<dbReference type="EMBL" id="NWUJ01000016">
    <property type="protein sequence ID" value="PFH31115.1"/>
    <property type="molecule type" value="Genomic_DNA"/>
</dbReference>
<accession>A0A2A9LZB3</accession>
<evidence type="ECO:0000259" key="7">
    <source>
        <dbReference type="PROSITE" id="PS50865"/>
    </source>
</evidence>
<reference evidence="8 9" key="1">
    <citation type="submission" date="2017-09" db="EMBL/GenBank/DDBJ databases">
        <title>Genome sequencing of Besnoitia besnoiti strain Bb-Ger1.</title>
        <authorList>
            <person name="Schares G."/>
            <person name="Venepally P."/>
            <person name="Lorenzi H.A."/>
        </authorList>
    </citation>
    <scope>NUCLEOTIDE SEQUENCE [LARGE SCALE GENOMIC DNA]</scope>
    <source>
        <strain evidence="8 9">Bb-Ger1</strain>
    </source>
</reference>
<keyword evidence="2 4" id="KW-0863">Zinc-finger</keyword>
<feature type="region of interest" description="Disordered" evidence="5">
    <location>
        <begin position="785"/>
        <end position="818"/>
    </location>
</feature>
<dbReference type="CDD" id="cd20071">
    <property type="entry name" value="SET_SMYD"/>
    <property type="match status" value="1"/>
</dbReference>
<evidence type="ECO:0000256" key="1">
    <source>
        <dbReference type="ARBA" id="ARBA00022723"/>
    </source>
</evidence>
<proteinExistence type="predicted"/>